<reference evidence="1" key="1">
    <citation type="submission" date="2011-09" db="EMBL/GenBank/DDBJ databases">
        <title>The permanent draft genome of Mucilaginibacter paludis DSM 18603.</title>
        <authorList>
            <consortium name="US DOE Joint Genome Institute (JGI-PGF)"/>
            <person name="Lucas S."/>
            <person name="Han J."/>
            <person name="Lapidus A."/>
            <person name="Bruce D."/>
            <person name="Goodwin L."/>
            <person name="Pitluck S."/>
            <person name="Peters L."/>
            <person name="Kyrpides N."/>
            <person name="Mavromatis K."/>
            <person name="Ivanova N."/>
            <person name="Mikhailova N."/>
            <person name="Held B."/>
            <person name="Detter J.C."/>
            <person name="Tapia R."/>
            <person name="Han C."/>
            <person name="Land M."/>
            <person name="Hauser L."/>
            <person name="Markowitz V."/>
            <person name="Cheng J.-F."/>
            <person name="Hugenholtz P."/>
            <person name="Woyke T."/>
            <person name="Wu D."/>
            <person name="Tindall B."/>
            <person name="Brambilla E."/>
            <person name="Klenk H.-P."/>
            <person name="Eisen J.A."/>
        </authorList>
    </citation>
    <scope>NUCLEOTIDE SEQUENCE [LARGE SCALE GENOMIC DNA]</scope>
    <source>
        <strain evidence="1">DSM 18603</strain>
    </source>
</reference>
<sequence>MVFLPNQLGGCFKEDTNYIETVGRPHLQVCLVLEEALTELRKQSSMAINRILLTEWTCL</sequence>
<dbReference type="AlphaFoldDB" id="H1YG31"/>
<dbReference type="EMBL" id="CM001403">
    <property type="protein sequence ID" value="EHQ26319.1"/>
    <property type="molecule type" value="Genomic_DNA"/>
</dbReference>
<dbReference type="HOGENOM" id="CLU_2955543_0_0_10"/>
<dbReference type="STRING" id="714943.Mucpa_2181"/>
<protein>
    <submittedName>
        <fullName evidence="1">Uncharacterized protein</fullName>
    </submittedName>
</protein>
<gene>
    <name evidence="1" type="ORF">Mucpa_2181</name>
</gene>
<dbReference type="Proteomes" id="UP000002774">
    <property type="component" value="Chromosome"/>
</dbReference>
<evidence type="ECO:0000313" key="1">
    <source>
        <dbReference type="EMBL" id="EHQ26319.1"/>
    </source>
</evidence>
<keyword evidence="2" id="KW-1185">Reference proteome</keyword>
<name>H1YG31_9SPHI</name>
<accession>H1YG31</accession>
<organism evidence="1 2">
    <name type="scientific">Mucilaginibacter paludis DSM 18603</name>
    <dbReference type="NCBI Taxonomy" id="714943"/>
    <lineage>
        <taxon>Bacteria</taxon>
        <taxon>Pseudomonadati</taxon>
        <taxon>Bacteroidota</taxon>
        <taxon>Sphingobacteriia</taxon>
        <taxon>Sphingobacteriales</taxon>
        <taxon>Sphingobacteriaceae</taxon>
        <taxon>Mucilaginibacter</taxon>
    </lineage>
</organism>
<proteinExistence type="predicted"/>
<evidence type="ECO:0000313" key="2">
    <source>
        <dbReference type="Proteomes" id="UP000002774"/>
    </source>
</evidence>